<proteinExistence type="predicted"/>
<keyword evidence="1" id="KW-0732">Signal</keyword>
<accession>A0ABS8CKA7</accession>
<reference evidence="2 3" key="1">
    <citation type="submission" date="2020-07" db="EMBL/GenBank/DDBJ databases">
        <title>Pseudogemmobacter sp. nov., isolated from poultry manure in Taiwan.</title>
        <authorList>
            <person name="Lin S.-Y."/>
            <person name="Tang Y.-S."/>
            <person name="Young C.-C."/>
        </authorList>
    </citation>
    <scope>NUCLEOTIDE SEQUENCE [LARGE SCALE GENOMIC DNA]</scope>
    <source>
        <strain evidence="2 3">CC-YST710</strain>
    </source>
</reference>
<feature type="signal peptide" evidence="1">
    <location>
        <begin position="1"/>
        <end position="23"/>
    </location>
</feature>
<feature type="chain" id="PRO_5046276315" evidence="1">
    <location>
        <begin position="24"/>
        <end position="79"/>
    </location>
</feature>
<gene>
    <name evidence="2" type="ORF">H0485_07330</name>
</gene>
<organism evidence="2 3">
    <name type="scientific">Pseudogemmobacter faecipullorum</name>
    <dbReference type="NCBI Taxonomy" id="2755041"/>
    <lineage>
        <taxon>Bacteria</taxon>
        <taxon>Pseudomonadati</taxon>
        <taxon>Pseudomonadota</taxon>
        <taxon>Alphaproteobacteria</taxon>
        <taxon>Rhodobacterales</taxon>
        <taxon>Paracoccaceae</taxon>
        <taxon>Pseudogemmobacter</taxon>
    </lineage>
</organism>
<evidence type="ECO:0000256" key="1">
    <source>
        <dbReference type="SAM" id="SignalP"/>
    </source>
</evidence>
<dbReference type="Proteomes" id="UP001198571">
    <property type="component" value="Unassembled WGS sequence"/>
</dbReference>
<keyword evidence="3" id="KW-1185">Reference proteome</keyword>
<dbReference type="EMBL" id="JACDXX010000005">
    <property type="protein sequence ID" value="MCB5409810.1"/>
    <property type="molecule type" value="Genomic_DNA"/>
</dbReference>
<evidence type="ECO:0000313" key="2">
    <source>
        <dbReference type="EMBL" id="MCB5409810.1"/>
    </source>
</evidence>
<sequence length="79" mass="7976">MKTLITLAAATAVLASGSFATIASPLRDAPVPAAYGEKIEVSAGTVLSAKELHQRNLTAADILTVTKAPNGPVDTSSGR</sequence>
<protein>
    <submittedName>
        <fullName evidence="2">Uncharacterized protein</fullName>
    </submittedName>
</protein>
<comment type="caution">
    <text evidence="2">The sequence shown here is derived from an EMBL/GenBank/DDBJ whole genome shotgun (WGS) entry which is preliminary data.</text>
</comment>
<dbReference type="RefSeq" id="WP_226934714.1">
    <property type="nucleotide sequence ID" value="NZ_JACDXX010000005.1"/>
</dbReference>
<evidence type="ECO:0000313" key="3">
    <source>
        <dbReference type="Proteomes" id="UP001198571"/>
    </source>
</evidence>
<name>A0ABS8CKA7_9RHOB</name>